<protein>
    <submittedName>
        <fullName evidence="1">Uncharacterized protein</fullName>
    </submittedName>
</protein>
<sequence length="158" mass="18034">MFTYPKFKKPKNEFTPLRKHVEIVTKATLGGIKTFRCSFYNVVKPVSHTNVKAHLLRLPNYGIEELRREHEAAERLKENMTIKAKQKSDYIILPSGSDLVQPKKRKGHLELAFNVADRDEVDKDCACSAQFVLGEGHRRFDGEQRYGGEQSTAGNSVR</sequence>
<dbReference type="OrthoDB" id="1937290at2759"/>
<dbReference type="AlphaFoldDB" id="A0A9Q1JEX1"/>
<evidence type="ECO:0000313" key="1">
    <source>
        <dbReference type="EMBL" id="KAJ8420947.1"/>
    </source>
</evidence>
<gene>
    <name evidence="1" type="ORF">Cgig2_000317</name>
</gene>
<dbReference type="Proteomes" id="UP001153076">
    <property type="component" value="Unassembled WGS sequence"/>
</dbReference>
<reference evidence="1" key="1">
    <citation type="submission" date="2022-04" db="EMBL/GenBank/DDBJ databases">
        <title>Carnegiea gigantea Genome sequencing and assembly v2.</title>
        <authorList>
            <person name="Copetti D."/>
            <person name="Sanderson M.J."/>
            <person name="Burquez A."/>
            <person name="Wojciechowski M.F."/>
        </authorList>
    </citation>
    <scope>NUCLEOTIDE SEQUENCE</scope>
    <source>
        <strain evidence="1">SGP5-SGP5p</strain>
        <tissue evidence="1">Aerial part</tissue>
    </source>
</reference>
<evidence type="ECO:0000313" key="2">
    <source>
        <dbReference type="Proteomes" id="UP001153076"/>
    </source>
</evidence>
<keyword evidence="2" id="KW-1185">Reference proteome</keyword>
<comment type="caution">
    <text evidence="1">The sequence shown here is derived from an EMBL/GenBank/DDBJ whole genome shotgun (WGS) entry which is preliminary data.</text>
</comment>
<dbReference type="EMBL" id="JAKOGI010003015">
    <property type="protein sequence ID" value="KAJ8420947.1"/>
    <property type="molecule type" value="Genomic_DNA"/>
</dbReference>
<organism evidence="1 2">
    <name type="scientific">Carnegiea gigantea</name>
    <dbReference type="NCBI Taxonomy" id="171969"/>
    <lineage>
        <taxon>Eukaryota</taxon>
        <taxon>Viridiplantae</taxon>
        <taxon>Streptophyta</taxon>
        <taxon>Embryophyta</taxon>
        <taxon>Tracheophyta</taxon>
        <taxon>Spermatophyta</taxon>
        <taxon>Magnoliopsida</taxon>
        <taxon>eudicotyledons</taxon>
        <taxon>Gunneridae</taxon>
        <taxon>Pentapetalae</taxon>
        <taxon>Caryophyllales</taxon>
        <taxon>Cactineae</taxon>
        <taxon>Cactaceae</taxon>
        <taxon>Cactoideae</taxon>
        <taxon>Echinocereeae</taxon>
        <taxon>Carnegiea</taxon>
    </lineage>
</organism>
<name>A0A9Q1JEX1_9CARY</name>
<accession>A0A9Q1JEX1</accession>
<proteinExistence type="predicted"/>